<protein>
    <recommendedName>
        <fullName evidence="8">Histidine kinase</fullName>
    </recommendedName>
</protein>
<accession>A0A235EGP0</accession>
<dbReference type="AlphaFoldDB" id="A0A235EGP0"/>
<dbReference type="GO" id="GO:0046983">
    <property type="term" value="F:protein dimerization activity"/>
    <property type="evidence" value="ECO:0007669"/>
    <property type="project" value="InterPro"/>
</dbReference>
<dbReference type="SMART" id="SM00387">
    <property type="entry name" value="HATPase_c"/>
    <property type="match status" value="1"/>
</dbReference>
<organism evidence="6 7">
    <name type="scientific">Acidovorax kalamii</name>
    <dbReference type="NCBI Taxonomy" id="2004485"/>
    <lineage>
        <taxon>Bacteria</taxon>
        <taxon>Pseudomonadati</taxon>
        <taxon>Pseudomonadota</taxon>
        <taxon>Betaproteobacteria</taxon>
        <taxon>Burkholderiales</taxon>
        <taxon>Comamonadaceae</taxon>
        <taxon>Acidovorax</taxon>
    </lineage>
</organism>
<dbReference type="Gene3D" id="1.20.5.1930">
    <property type="match status" value="1"/>
</dbReference>
<dbReference type="InterPro" id="IPR003594">
    <property type="entry name" value="HATPase_dom"/>
</dbReference>
<dbReference type="EMBL" id="NOIG01000014">
    <property type="protein sequence ID" value="OYD47933.1"/>
    <property type="molecule type" value="Genomic_DNA"/>
</dbReference>
<evidence type="ECO:0000259" key="5">
    <source>
        <dbReference type="PROSITE" id="PS50112"/>
    </source>
</evidence>
<dbReference type="GO" id="GO:0006355">
    <property type="term" value="P:regulation of DNA-templated transcription"/>
    <property type="evidence" value="ECO:0007669"/>
    <property type="project" value="InterPro"/>
</dbReference>
<dbReference type="PROSITE" id="PS50112">
    <property type="entry name" value="PAS"/>
    <property type="match status" value="1"/>
</dbReference>
<dbReference type="InterPro" id="IPR013767">
    <property type="entry name" value="PAS_fold"/>
</dbReference>
<keyword evidence="7" id="KW-1185">Reference proteome</keyword>
<dbReference type="GO" id="GO:0016020">
    <property type="term" value="C:membrane"/>
    <property type="evidence" value="ECO:0007669"/>
    <property type="project" value="InterPro"/>
</dbReference>
<evidence type="ECO:0000256" key="1">
    <source>
        <dbReference type="ARBA" id="ARBA00022679"/>
    </source>
</evidence>
<dbReference type="InterPro" id="IPR005467">
    <property type="entry name" value="His_kinase_dom"/>
</dbReference>
<dbReference type="SMART" id="SM00091">
    <property type="entry name" value="PAS"/>
    <property type="match status" value="1"/>
</dbReference>
<evidence type="ECO:0000259" key="4">
    <source>
        <dbReference type="PROSITE" id="PS50109"/>
    </source>
</evidence>
<dbReference type="InterPro" id="IPR011712">
    <property type="entry name" value="Sig_transdc_His_kin_sub3_dim/P"/>
</dbReference>
<proteinExistence type="predicted"/>
<feature type="domain" description="Histidine kinase" evidence="4">
    <location>
        <begin position="159"/>
        <end position="353"/>
    </location>
</feature>
<keyword evidence="2" id="KW-0418">Kinase</keyword>
<gene>
    <name evidence="6" type="ORF">CBY09_22110</name>
</gene>
<dbReference type="GO" id="GO:0000155">
    <property type="term" value="F:phosphorelay sensor kinase activity"/>
    <property type="evidence" value="ECO:0007669"/>
    <property type="project" value="InterPro"/>
</dbReference>
<evidence type="ECO:0000256" key="2">
    <source>
        <dbReference type="ARBA" id="ARBA00022777"/>
    </source>
</evidence>
<comment type="caution">
    <text evidence="6">The sequence shown here is derived from an EMBL/GenBank/DDBJ whole genome shotgun (WGS) entry which is preliminary data.</text>
</comment>
<sequence length="353" mass="39560">MQPQPPPPTADDYLDLSFKAIVEQSITGIYVIQDEIFVYSNETWAQFFGRSRSEIVGMSLRDLVPPSSIDYTLKMYHQRIAGEIDSVRYITPAIHKQGRIVLLEVHGSRMAYRGRPAVMGVGIDVTEQTLREEELRQARNDLQQLAAHINQERERQRALFARELHDVLGGLLASIKMNAQRVQRRVNDPALTEIAADLMHMTRQAIQSVREMSEELRPSGLDHLGLASAMQRELRQFAARHALQCQWDTSGTLEGLEIDRATSVFRIFQEALINIAKHAHAGKVWVSLRQEEPNQLSLEIRDDGVGLAPGPHRSDARGLLGMKERARELGGTLDLECAPGAGMSLHLSIPVTP</sequence>
<dbReference type="NCBIfam" id="TIGR00229">
    <property type="entry name" value="sensory_box"/>
    <property type="match status" value="1"/>
</dbReference>
<dbReference type="SUPFAM" id="SSF55785">
    <property type="entry name" value="PYP-like sensor domain (PAS domain)"/>
    <property type="match status" value="1"/>
</dbReference>
<dbReference type="Pfam" id="PF02518">
    <property type="entry name" value="HATPase_c"/>
    <property type="match status" value="1"/>
</dbReference>
<dbReference type="InterPro" id="IPR050482">
    <property type="entry name" value="Sensor_HK_TwoCompSys"/>
</dbReference>
<evidence type="ECO:0000256" key="3">
    <source>
        <dbReference type="ARBA" id="ARBA00023012"/>
    </source>
</evidence>
<dbReference type="Gene3D" id="3.30.450.20">
    <property type="entry name" value="PAS domain"/>
    <property type="match status" value="1"/>
</dbReference>
<dbReference type="InterPro" id="IPR000014">
    <property type="entry name" value="PAS"/>
</dbReference>
<dbReference type="InterPro" id="IPR036890">
    <property type="entry name" value="HATPase_C_sf"/>
</dbReference>
<reference evidence="6 7" key="1">
    <citation type="submission" date="2017-07" db="EMBL/GenBank/DDBJ databases">
        <title>Acidovorax KNDSW TSA 6 genome sequence and assembly.</title>
        <authorList>
            <person name="Mayilraj S."/>
        </authorList>
    </citation>
    <scope>NUCLEOTIDE SEQUENCE [LARGE SCALE GENOMIC DNA]</scope>
    <source>
        <strain evidence="6 7">KNDSW-TSA6</strain>
    </source>
</reference>
<name>A0A235EGP0_9BURK</name>
<dbReference type="Proteomes" id="UP000215441">
    <property type="component" value="Unassembled WGS sequence"/>
</dbReference>
<dbReference type="InterPro" id="IPR035965">
    <property type="entry name" value="PAS-like_dom_sf"/>
</dbReference>
<keyword evidence="1" id="KW-0808">Transferase</keyword>
<dbReference type="Pfam" id="PF00989">
    <property type="entry name" value="PAS"/>
    <property type="match status" value="1"/>
</dbReference>
<dbReference type="CDD" id="cd16917">
    <property type="entry name" value="HATPase_UhpB-NarQ-NarX-like"/>
    <property type="match status" value="1"/>
</dbReference>
<dbReference type="PANTHER" id="PTHR24421">
    <property type="entry name" value="NITRATE/NITRITE SENSOR PROTEIN NARX-RELATED"/>
    <property type="match status" value="1"/>
</dbReference>
<evidence type="ECO:0000313" key="7">
    <source>
        <dbReference type="Proteomes" id="UP000215441"/>
    </source>
</evidence>
<dbReference type="Gene3D" id="3.30.565.10">
    <property type="entry name" value="Histidine kinase-like ATPase, C-terminal domain"/>
    <property type="match status" value="1"/>
</dbReference>
<feature type="domain" description="PAS" evidence="5">
    <location>
        <begin position="37"/>
        <end position="83"/>
    </location>
</feature>
<dbReference type="PANTHER" id="PTHR24421:SF59">
    <property type="entry name" value="OXYGEN SENSOR HISTIDINE KINASE NREB"/>
    <property type="match status" value="1"/>
</dbReference>
<dbReference type="PROSITE" id="PS50109">
    <property type="entry name" value="HIS_KIN"/>
    <property type="match status" value="1"/>
</dbReference>
<keyword evidence="3" id="KW-0902">Two-component regulatory system</keyword>
<dbReference type="CDD" id="cd00130">
    <property type="entry name" value="PAS"/>
    <property type="match status" value="1"/>
</dbReference>
<evidence type="ECO:0008006" key="8">
    <source>
        <dbReference type="Google" id="ProtNLM"/>
    </source>
</evidence>
<dbReference type="RefSeq" id="WP_094291735.1">
    <property type="nucleotide sequence ID" value="NZ_NOIG01000014.1"/>
</dbReference>
<dbReference type="Pfam" id="PF07730">
    <property type="entry name" value="HisKA_3"/>
    <property type="match status" value="1"/>
</dbReference>
<dbReference type="OrthoDB" id="9782588at2"/>
<evidence type="ECO:0000313" key="6">
    <source>
        <dbReference type="EMBL" id="OYD47933.1"/>
    </source>
</evidence>
<dbReference type="SUPFAM" id="SSF55874">
    <property type="entry name" value="ATPase domain of HSP90 chaperone/DNA topoisomerase II/histidine kinase"/>
    <property type="match status" value="1"/>
</dbReference>